<dbReference type="PANTHER" id="PTHR33507">
    <property type="entry name" value="INNER MEMBRANE PROTEIN YBBJ"/>
    <property type="match status" value="1"/>
</dbReference>
<evidence type="ECO:0000256" key="1">
    <source>
        <dbReference type="ARBA" id="ARBA00004141"/>
    </source>
</evidence>
<feature type="transmembrane region" description="Helical" evidence="5">
    <location>
        <begin position="39"/>
        <end position="70"/>
    </location>
</feature>
<dbReference type="AlphaFoldDB" id="A0A9Q3S224"/>
<reference evidence="7" key="1">
    <citation type="submission" date="2021-06" db="EMBL/GenBank/DDBJ databases">
        <title>50 bacteria genomes isolated from Dapeng, Shenzhen, China.</title>
        <authorList>
            <person name="Zheng W."/>
            <person name="Yu S."/>
            <person name="Huang Y."/>
        </authorList>
    </citation>
    <scope>NUCLEOTIDE SEQUENCE</scope>
    <source>
        <strain evidence="7">DP4N28-2</strain>
    </source>
</reference>
<comment type="subcellular location">
    <subcellularLocation>
        <location evidence="1">Membrane</location>
        <topology evidence="1">Multi-pass membrane protein</topology>
    </subcellularLocation>
</comment>
<protein>
    <submittedName>
        <fullName evidence="7">NfeD family protein</fullName>
    </submittedName>
</protein>
<evidence type="ECO:0000313" key="8">
    <source>
        <dbReference type="Proteomes" id="UP000824927"/>
    </source>
</evidence>
<evidence type="ECO:0000259" key="6">
    <source>
        <dbReference type="Pfam" id="PF01957"/>
    </source>
</evidence>
<sequence length="147" mass="15773">MDWFETLEPHWVWLGLGFFLAAAEILVPGYFLMWLAGAALITGVIAFALPFGIPMQVVIFAVLSIAAVFIGRNYLRANPVEDADPKMNRRGMRLAGETAVVVTALDGGTGRVKHGDSEWLAKGCDAAVGEKVRISGSDGAVLIVEKL</sequence>
<dbReference type="Gene3D" id="2.40.50.140">
    <property type="entry name" value="Nucleic acid-binding proteins"/>
    <property type="match status" value="1"/>
</dbReference>
<dbReference type="EMBL" id="JAHVKP010000001">
    <property type="protein sequence ID" value="MBY6218780.1"/>
    <property type="molecule type" value="Genomic_DNA"/>
</dbReference>
<keyword evidence="2 5" id="KW-0812">Transmembrane</keyword>
<accession>A0A9Q3S224</accession>
<evidence type="ECO:0000313" key="7">
    <source>
        <dbReference type="EMBL" id="MBY6218780.1"/>
    </source>
</evidence>
<dbReference type="Pfam" id="PF01957">
    <property type="entry name" value="NfeD"/>
    <property type="match status" value="1"/>
</dbReference>
<evidence type="ECO:0000256" key="2">
    <source>
        <dbReference type="ARBA" id="ARBA00022692"/>
    </source>
</evidence>
<proteinExistence type="predicted"/>
<keyword evidence="3 5" id="KW-1133">Transmembrane helix</keyword>
<name>A0A9Q3S224_9SPHN</name>
<dbReference type="Proteomes" id="UP000824927">
    <property type="component" value="Unassembled WGS sequence"/>
</dbReference>
<dbReference type="InterPro" id="IPR002810">
    <property type="entry name" value="NfeD-like_C"/>
</dbReference>
<organism evidence="7 8">
    <name type="scientific">Qipengyuania aquimaris</name>
    <dbReference type="NCBI Taxonomy" id="255984"/>
    <lineage>
        <taxon>Bacteria</taxon>
        <taxon>Pseudomonadati</taxon>
        <taxon>Pseudomonadota</taxon>
        <taxon>Alphaproteobacteria</taxon>
        <taxon>Sphingomonadales</taxon>
        <taxon>Erythrobacteraceae</taxon>
        <taxon>Qipengyuania</taxon>
    </lineage>
</organism>
<feature type="transmembrane region" description="Helical" evidence="5">
    <location>
        <begin position="12"/>
        <end position="33"/>
    </location>
</feature>
<dbReference type="PANTHER" id="PTHR33507:SF3">
    <property type="entry name" value="INNER MEMBRANE PROTEIN YBBJ"/>
    <property type="match status" value="1"/>
</dbReference>
<keyword evidence="4 5" id="KW-0472">Membrane</keyword>
<dbReference type="RefSeq" id="WP_221551696.1">
    <property type="nucleotide sequence ID" value="NZ_JAHVJJ010000001.1"/>
</dbReference>
<feature type="domain" description="NfeD-like C-terminal" evidence="6">
    <location>
        <begin position="93"/>
        <end position="146"/>
    </location>
</feature>
<dbReference type="GO" id="GO:0005886">
    <property type="term" value="C:plasma membrane"/>
    <property type="evidence" value="ECO:0007669"/>
    <property type="project" value="TreeGrafter"/>
</dbReference>
<dbReference type="InterPro" id="IPR052165">
    <property type="entry name" value="Membrane_assoc_protease"/>
</dbReference>
<evidence type="ECO:0000256" key="3">
    <source>
        <dbReference type="ARBA" id="ARBA00022989"/>
    </source>
</evidence>
<comment type="caution">
    <text evidence="7">The sequence shown here is derived from an EMBL/GenBank/DDBJ whole genome shotgun (WGS) entry which is preliminary data.</text>
</comment>
<gene>
    <name evidence="7" type="ORF">KUV31_10570</name>
</gene>
<evidence type="ECO:0000256" key="5">
    <source>
        <dbReference type="SAM" id="Phobius"/>
    </source>
</evidence>
<dbReference type="InterPro" id="IPR012340">
    <property type="entry name" value="NA-bd_OB-fold"/>
</dbReference>
<evidence type="ECO:0000256" key="4">
    <source>
        <dbReference type="ARBA" id="ARBA00023136"/>
    </source>
</evidence>